<dbReference type="InParanoid" id="A0A0D2JCW5"/>
<accession>A0A0D2JCW5</accession>
<dbReference type="InterPro" id="IPR003746">
    <property type="entry name" value="DUF167"/>
</dbReference>
<evidence type="ECO:0000313" key="4">
    <source>
        <dbReference type="Proteomes" id="UP000032233"/>
    </source>
</evidence>
<dbReference type="Pfam" id="PF02594">
    <property type="entry name" value="DUF167"/>
    <property type="match status" value="1"/>
</dbReference>
<dbReference type="GO" id="GO:0005737">
    <property type="term" value="C:cytoplasm"/>
    <property type="evidence" value="ECO:0007669"/>
    <property type="project" value="TreeGrafter"/>
</dbReference>
<name>A0A0D2JCW5_9BACT</name>
<organism evidence="3 4">
    <name type="scientific">Dethiosulfatarculus sandiegensis</name>
    <dbReference type="NCBI Taxonomy" id="1429043"/>
    <lineage>
        <taxon>Bacteria</taxon>
        <taxon>Pseudomonadati</taxon>
        <taxon>Thermodesulfobacteriota</taxon>
        <taxon>Desulfarculia</taxon>
        <taxon>Desulfarculales</taxon>
        <taxon>Desulfarculaceae</taxon>
        <taxon>Dethiosulfatarculus</taxon>
    </lineage>
</organism>
<evidence type="ECO:0000256" key="2">
    <source>
        <dbReference type="HAMAP-Rule" id="MF_00634"/>
    </source>
</evidence>
<dbReference type="RefSeq" id="WP_044346275.1">
    <property type="nucleotide sequence ID" value="NZ_AZAC01000001.1"/>
</dbReference>
<dbReference type="OrthoDB" id="9800587at2"/>
<dbReference type="EMBL" id="AZAC01000001">
    <property type="protein sequence ID" value="KIX15994.1"/>
    <property type="molecule type" value="Genomic_DNA"/>
</dbReference>
<proteinExistence type="inferred from homology"/>
<dbReference type="Gene3D" id="3.30.1200.10">
    <property type="entry name" value="YggU-like"/>
    <property type="match status" value="1"/>
</dbReference>
<dbReference type="AlphaFoldDB" id="A0A0D2JCW5"/>
<dbReference type="PANTHER" id="PTHR13420">
    <property type="entry name" value="UPF0235 PROTEIN C15ORF40"/>
    <property type="match status" value="1"/>
</dbReference>
<comment type="caution">
    <text evidence="3">The sequence shown here is derived from an EMBL/GenBank/DDBJ whole genome shotgun (WGS) entry which is preliminary data.</text>
</comment>
<dbReference type="InterPro" id="IPR036591">
    <property type="entry name" value="YggU-like_sf"/>
</dbReference>
<dbReference type="Proteomes" id="UP000032233">
    <property type="component" value="Unassembled WGS sequence"/>
</dbReference>
<keyword evidence="4" id="KW-1185">Reference proteome</keyword>
<dbReference type="SMART" id="SM01152">
    <property type="entry name" value="DUF167"/>
    <property type="match status" value="1"/>
</dbReference>
<dbReference type="STRING" id="1429043.X474_01765"/>
<evidence type="ECO:0000256" key="1">
    <source>
        <dbReference type="ARBA" id="ARBA00010364"/>
    </source>
</evidence>
<dbReference type="FunCoup" id="A0A0D2JCW5">
    <property type="interactions" value="276"/>
</dbReference>
<gene>
    <name evidence="3" type="ORF">X474_01765</name>
</gene>
<comment type="similarity">
    <text evidence="1 2">Belongs to the UPF0235 family.</text>
</comment>
<protein>
    <recommendedName>
        <fullName evidence="2">UPF0235 protein X474_01765</fullName>
    </recommendedName>
</protein>
<dbReference type="HAMAP" id="MF_00634">
    <property type="entry name" value="UPF0235"/>
    <property type="match status" value="1"/>
</dbReference>
<sequence length="95" mass="10095">MLELKPSADGVSFAVKVTPRASKDSLNGVVEGVLKIRLNAPPVDGAANKALVRFLAKTLNTSKSRVKIISGEKSRQKRIKVSGITPEEVKKGLGV</sequence>
<reference evidence="3 4" key="1">
    <citation type="submission" date="2013-11" db="EMBL/GenBank/DDBJ databases">
        <title>Metagenomic analysis of a methanogenic consortium involved in long chain n-alkane degradation.</title>
        <authorList>
            <person name="Davidova I.A."/>
            <person name="Callaghan A.V."/>
            <person name="Wawrik B."/>
            <person name="Pruitt S."/>
            <person name="Marks C."/>
            <person name="Duncan K.E."/>
            <person name="Suflita J.M."/>
        </authorList>
    </citation>
    <scope>NUCLEOTIDE SEQUENCE [LARGE SCALE GENOMIC DNA]</scope>
    <source>
        <strain evidence="3 4">SPR</strain>
    </source>
</reference>
<dbReference type="NCBIfam" id="TIGR00251">
    <property type="entry name" value="DUF167 family protein"/>
    <property type="match status" value="1"/>
</dbReference>
<evidence type="ECO:0000313" key="3">
    <source>
        <dbReference type="EMBL" id="KIX15994.1"/>
    </source>
</evidence>
<dbReference type="PANTHER" id="PTHR13420:SF7">
    <property type="entry name" value="UPF0235 PROTEIN C15ORF40"/>
    <property type="match status" value="1"/>
</dbReference>
<dbReference type="SUPFAM" id="SSF69786">
    <property type="entry name" value="YggU-like"/>
    <property type="match status" value="1"/>
</dbReference>